<sequence>MPRRHTSSAAGALAAALTAAILAPAAAQDAAGPPLRGSIGAQEGGNPASSILRKQRQSTGSQQGGADTGAAASDNLADDSSLLPAPPAPPPPLGGLGDERAEPIPPVPEFGITNAAGEPLLAPPSVDDDLEQIPLPPKGHELDPYVPTGMRIGSFLLFTEAEIGTILTDNVLGTRTDPRSDVALEVAPNVRLESNWSRHFFSASFDADRSWYNDFSVEDDKTYFAQLRGRLDVTRRTHLELALGKSQTQEGRNSISLTDIAGVQTNVQEEHITAGADHTFNRLTLDLEGTVATYDYSDLGGGVFGVIDPTPTVIPTQDVRDYREDELTLRGTYELKPQMGVFVQGGISQEVYKQPVSVSGVTRDSSGYELLSGMTFAVSSTLTGEFSLGWGEQTSIDESVSPIEGMLINADVIWMPTPMTMVEFLARSQVSTSTLVDSLGAIDRFYELSLQHAFWRYLVVRGFGSYEIADYAGSTLVDERLKGGASAEYYFNPTLSVYARYEYTDFFSTDRLSDFDQNEVRIGMRIRH</sequence>
<proteinExistence type="predicted"/>
<protein>
    <recommendedName>
        <fullName evidence="5">Outer membrane protein beta-barrel domain-containing protein</fullName>
    </recommendedName>
</protein>
<feature type="chain" id="PRO_5009138621" description="Outer membrane protein beta-barrel domain-containing protein" evidence="2">
    <location>
        <begin position="28"/>
        <end position="528"/>
    </location>
</feature>
<name>A0A1E3VUP7_9HYPH</name>
<organism evidence="3 4">
    <name type="scientific">Methyloceanibacter superfactus</name>
    <dbReference type="NCBI Taxonomy" id="1774969"/>
    <lineage>
        <taxon>Bacteria</taxon>
        <taxon>Pseudomonadati</taxon>
        <taxon>Pseudomonadota</taxon>
        <taxon>Alphaproteobacteria</taxon>
        <taxon>Hyphomicrobiales</taxon>
        <taxon>Hyphomicrobiaceae</taxon>
        <taxon>Methyloceanibacter</taxon>
    </lineage>
</organism>
<keyword evidence="2" id="KW-0732">Signal</keyword>
<comment type="caution">
    <text evidence="3">The sequence shown here is derived from an EMBL/GenBank/DDBJ whole genome shotgun (WGS) entry which is preliminary data.</text>
</comment>
<dbReference type="Pfam" id="PF10082">
    <property type="entry name" value="BBP2_2"/>
    <property type="match status" value="1"/>
</dbReference>
<feature type="region of interest" description="Disordered" evidence="1">
    <location>
        <begin position="26"/>
        <end position="132"/>
    </location>
</feature>
<dbReference type="STRING" id="1774969.AUC69_13610"/>
<dbReference type="OrthoDB" id="7398962at2"/>
<gene>
    <name evidence="3" type="ORF">AUC69_13610</name>
</gene>
<dbReference type="Proteomes" id="UP000094472">
    <property type="component" value="Unassembled WGS sequence"/>
</dbReference>
<feature type="compositionally biased region" description="Low complexity" evidence="1">
    <location>
        <begin position="70"/>
        <end position="83"/>
    </location>
</feature>
<dbReference type="RefSeq" id="WP_069442159.1">
    <property type="nucleotide sequence ID" value="NZ_LPWF01000028.1"/>
</dbReference>
<feature type="signal peptide" evidence="2">
    <location>
        <begin position="1"/>
        <end position="27"/>
    </location>
</feature>
<evidence type="ECO:0000256" key="2">
    <source>
        <dbReference type="SAM" id="SignalP"/>
    </source>
</evidence>
<dbReference type="InterPro" id="IPR018759">
    <property type="entry name" value="BBP2_2"/>
</dbReference>
<keyword evidence="4" id="KW-1185">Reference proteome</keyword>
<accession>A0A1E3VUP7</accession>
<feature type="compositionally biased region" description="Pro residues" evidence="1">
    <location>
        <begin position="84"/>
        <end position="93"/>
    </location>
</feature>
<dbReference type="AlphaFoldDB" id="A0A1E3VUP7"/>
<evidence type="ECO:0000313" key="3">
    <source>
        <dbReference type="EMBL" id="ODR96646.1"/>
    </source>
</evidence>
<evidence type="ECO:0000256" key="1">
    <source>
        <dbReference type="SAM" id="MobiDB-lite"/>
    </source>
</evidence>
<dbReference type="EMBL" id="LPWF01000028">
    <property type="protein sequence ID" value="ODR96646.1"/>
    <property type="molecule type" value="Genomic_DNA"/>
</dbReference>
<evidence type="ECO:0000313" key="4">
    <source>
        <dbReference type="Proteomes" id="UP000094472"/>
    </source>
</evidence>
<evidence type="ECO:0008006" key="5">
    <source>
        <dbReference type="Google" id="ProtNLM"/>
    </source>
</evidence>
<reference evidence="3 4" key="1">
    <citation type="journal article" date="2016" name="Environ. Microbiol.">
        <title>New Methyloceanibacter diversity from North Sea sediments includes methanotroph containing solely the soluble methane monooxygenase.</title>
        <authorList>
            <person name="Vekeman B."/>
            <person name="Kerckhof F.M."/>
            <person name="Cremers G."/>
            <person name="de Vos P."/>
            <person name="Vandamme P."/>
            <person name="Boon N."/>
            <person name="Op den Camp H.J."/>
            <person name="Heylen K."/>
        </authorList>
    </citation>
    <scope>NUCLEOTIDE SEQUENCE [LARGE SCALE GENOMIC DNA]</scope>
    <source>
        <strain evidence="3 4">R-67175</strain>
    </source>
</reference>